<evidence type="ECO:0000313" key="4">
    <source>
        <dbReference type="Proteomes" id="UP001231587"/>
    </source>
</evidence>
<dbReference type="OrthoDB" id="1347825at2"/>
<organism evidence="1 3">
    <name type="scientific">Formosa algae</name>
    <dbReference type="NCBI Taxonomy" id="225843"/>
    <lineage>
        <taxon>Bacteria</taxon>
        <taxon>Pseudomonadati</taxon>
        <taxon>Bacteroidota</taxon>
        <taxon>Flavobacteriia</taxon>
        <taxon>Flavobacteriales</taxon>
        <taxon>Flavobacteriaceae</taxon>
        <taxon>Formosa</taxon>
    </lineage>
</organism>
<evidence type="ECO:0000313" key="2">
    <source>
        <dbReference type="EMBL" id="MDQ0337171.1"/>
    </source>
</evidence>
<protein>
    <submittedName>
        <fullName evidence="1">Uncharacterized protein</fullName>
    </submittedName>
</protein>
<reference evidence="1" key="1">
    <citation type="submission" date="2021-03" db="EMBL/GenBank/DDBJ databases">
        <title>Genomic Encyclopedia of Type Strains, Phase IV (KMG-IV): sequencing the most valuable type-strain genomes for metagenomic binning, comparative biology and taxonomic classification.</title>
        <authorList>
            <person name="Goeker M."/>
        </authorList>
    </citation>
    <scope>NUCLEOTIDE SEQUENCE</scope>
    <source>
        <strain evidence="1">DSM 15523</strain>
        <strain evidence="2 4">DSM 16476</strain>
    </source>
</reference>
<accession>A0A9X0YRG1</accession>
<dbReference type="EMBL" id="JAUSUU010000014">
    <property type="protein sequence ID" value="MDQ0337171.1"/>
    <property type="molecule type" value="Genomic_DNA"/>
</dbReference>
<dbReference type="Proteomes" id="UP001231587">
    <property type="component" value="Unassembled WGS sequence"/>
</dbReference>
<dbReference type="RefSeq" id="WP_057779237.1">
    <property type="nucleotide sequence ID" value="NZ_JAGGJQ010000013.1"/>
</dbReference>
<comment type="caution">
    <text evidence="1">The sequence shown here is derived from an EMBL/GenBank/DDBJ whole genome shotgun (WGS) entry which is preliminary data.</text>
</comment>
<keyword evidence="4" id="KW-1185">Reference proteome</keyword>
<evidence type="ECO:0000313" key="1">
    <source>
        <dbReference type="EMBL" id="MBP1841628.1"/>
    </source>
</evidence>
<sequence>MKTLICFGFIIISFCSYSQTFVDDVDRVAVVVIDYCVDENGKRYDININLEKSSYKNESWQQGCLEHFKKGDLIYPMKMINNCWQSVYYFVNAKYKTYDLPQEDWEKCKVFHLGKFKYESPAYSETIIKRRKKRQIEKGGVGGKQVYKIKWTNDYKYQLETVKMSLKKDKHKEGNVIDVEIIEVLNDTTYLYKANVSNDDKANIVFGLITKFVK</sequence>
<name>A0A9X0YRG1_9FLAO</name>
<dbReference type="AlphaFoldDB" id="A0A9X0YRG1"/>
<gene>
    <name evidence="1" type="ORF">J2Z56_003566</name>
    <name evidence="2" type="ORF">J2Z57_003633</name>
</gene>
<evidence type="ECO:0000313" key="3">
    <source>
        <dbReference type="Proteomes" id="UP001138672"/>
    </source>
</evidence>
<proteinExistence type="predicted"/>
<dbReference type="EMBL" id="JAGGJQ010000013">
    <property type="protein sequence ID" value="MBP1841628.1"/>
    <property type="molecule type" value="Genomic_DNA"/>
</dbReference>
<dbReference type="Proteomes" id="UP001138672">
    <property type="component" value="Unassembled WGS sequence"/>
</dbReference>